<reference evidence="2 3" key="1">
    <citation type="submission" date="2018-06" db="EMBL/GenBank/DDBJ databases">
        <title>Thermoflavimicrobium daqus sp. nov., a thermophilic microbe isolated from Moutai-flavour Daqu.</title>
        <authorList>
            <person name="Wang X."/>
            <person name="Zhou H."/>
        </authorList>
    </citation>
    <scope>NUCLEOTIDE SEQUENCE [LARGE SCALE GENOMIC DNA]</scope>
    <source>
        <strain evidence="2 3">FBKL4.011</strain>
    </source>
</reference>
<comment type="caution">
    <text evidence="2">The sequence shown here is derived from an EMBL/GenBank/DDBJ whole genome shotgun (WGS) entry which is preliminary data.</text>
</comment>
<dbReference type="Proteomes" id="UP000251213">
    <property type="component" value="Unassembled WGS sequence"/>
</dbReference>
<feature type="domain" description="N-acetyltransferase" evidence="1">
    <location>
        <begin position="3"/>
        <end position="160"/>
    </location>
</feature>
<sequence>MTIHFHVVKDEIDELIEFLTSENWPFHGIEAPSPTQIREAFMNHYYTGDSVKTIWLQYHEQNIGLIRLFDLLDSIALFDLRIRHNYRGKGFGKQALQWLTHYAFTHYPHLIRIEAHTRVDNFAMRKTLYNCGYIKEGYHRQAWEQGDQLFDSIVYAMIRSDWENQTRTPIRLHDVDF</sequence>
<dbReference type="EMBL" id="QJKK01000020">
    <property type="protein sequence ID" value="RAL21062.1"/>
    <property type="molecule type" value="Genomic_DNA"/>
</dbReference>
<evidence type="ECO:0000259" key="1">
    <source>
        <dbReference type="PROSITE" id="PS51186"/>
    </source>
</evidence>
<dbReference type="PROSITE" id="PS51186">
    <property type="entry name" value="GNAT"/>
    <property type="match status" value="1"/>
</dbReference>
<reference evidence="2 3" key="2">
    <citation type="submission" date="2018-06" db="EMBL/GenBank/DDBJ databases">
        <authorList>
            <person name="Zhirakovskaya E."/>
        </authorList>
    </citation>
    <scope>NUCLEOTIDE SEQUENCE [LARGE SCALE GENOMIC DNA]</scope>
    <source>
        <strain evidence="2 3">FBKL4.011</strain>
    </source>
</reference>
<dbReference type="GO" id="GO:0016747">
    <property type="term" value="F:acyltransferase activity, transferring groups other than amino-acyl groups"/>
    <property type="evidence" value="ECO:0007669"/>
    <property type="project" value="InterPro"/>
</dbReference>
<dbReference type="RefSeq" id="WP_113660387.1">
    <property type="nucleotide sequence ID" value="NZ_KZ845682.1"/>
</dbReference>
<proteinExistence type="predicted"/>
<gene>
    <name evidence="2" type="ORF">DL897_17400</name>
</gene>
<dbReference type="PANTHER" id="PTHR43415:SF3">
    <property type="entry name" value="GNAT-FAMILY ACETYLTRANSFERASE"/>
    <property type="match status" value="1"/>
</dbReference>
<dbReference type="PANTHER" id="PTHR43415">
    <property type="entry name" value="SPERMIDINE N(1)-ACETYLTRANSFERASE"/>
    <property type="match status" value="1"/>
</dbReference>
<protein>
    <submittedName>
        <fullName evidence="2">N-acetyltransferase</fullName>
    </submittedName>
</protein>
<accession>A0A364K0N3</accession>
<keyword evidence="3" id="KW-1185">Reference proteome</keyword>
<evidence type="ECO:0000313" key="2">
    <source>
        <dbReference type="EMBL" id="RAL21062.1"/>
    </source>
</evidence>
<dbReference type="OrthoDB" id="9799321at2"/>
<organism evidence="2 3">
    <name type="scientific">Thermoflavimicrobium daqui</name>
    <dbReference type="NCBI Taxonomy" id="2137476"/>
    <lineage>
        <taxon>Bacteria</taxon>
        <taxon>Bacillati</taxon>
        <taxon>Bacillota</taxon>
        <taxon>Bacilli</taxon>
        <taxon>Bacillales</taxon>
        <taxon>Thermoactinomycetaceae</taxon>
        <taxon>Thermoflavimicrobium</taxon>
    </lineage>
</organism>
<evidence type="ECO:0000313" key="3">
    <source>
        <dbReference type="Proteomes" id="UP000251213"/>
    </source>
</evidence>
<dbReference type="AlphaFoldDB" id="A0A364K0N3"/>
<dbReference type="Gene3D" id="3.40.630.30">
    <property type="match status" value="1"/>
</dbReference>
<name>A0A364K0N3_9BACL</name>
<dbReference type="Pfam" id="PF00583">
    <property type="entry name" value="Acetyltransf_1"/>
    <property type="match status" value="1"/>
</dbReference>
<keyword evidence="2" id="KW-0808">Transferase</keyword>
<dbReference type="InterPro" id="IPR000182">
    <property type="entry name" value="GNAT_dom"/>
</dbReference>
<dbReference type="SUPFAM" id="SSF55729">
    <property type="entry name" value="Acyl-CoA N-acyltransferases (Nat)"/>
    <property type="match status" value="1"/>
</dbReference>
<dbReference type="InterPro" id="IPR016181">
    <property type="entry name" value="Acyl_CoA_acyltransferase"/>
</dbReference>